<proteinExistence type="predicted"/>
<keyword evidence="1" id="KW-0560">Oxidoreductase</keyword>
<keyword evidence="7" id="KW-1185">Reference proteome</keyword>
<dbReference type="InterPro" id="IPR029014">
    <property type="entry name" value="NiFe-Hase_large"/>
</dbReference>
<evidence type="ECO:0000259" key="5">
    <source>
        <dbReference type="Pfam" id="PF00346"/>
    </source>
</evidence>
<evidence type="ECO:0000259" key="4">
    <source>
        <dbReference type="Pfam" id="PF00329"/>
    </source>
</evidence>
<dbReference type="Pfam" id="PF00374">
    <property type="entry name" value="NiFeSe_Hases"/>
    <property type="match status" value="1"/>
</dbReference>
<evidence type="ECO:0000313" key="7">
    <source>
        <dbReference type="Proteomes" id="UP000594121"/>
    </source>
</evidence>
<gene>
    <name evidence="6" type="ORF">IG193_02375</name>
</gene>
<feature type="binding site" evidence="3">
    <location>
        <position position="506"/>
    </location>
    <ligand>
        <name>Ni(2+)</name>
        <dbReference type="ChEBI" id="CHEBI:49786"/>
    </ligand>
</feature>
<evidence type="ECO:0000256" key="2">
    <source>
        <dbReference type="ARBA" id="ARBA00023027"/>
    </source>
</evidence>
<dbReference type="InterPro" id="IPR001501">
    <property type="entry name" value="Ni-dep_hyd_lsu"/>
</dbReference>
<reference evidence="6 7" key="1">
    <citation type="submission" date="2020-10" db="EMBL/GenBank/DDBJ databases">
        <title>Thermofilum lucidum 3507LT sp. nov. a novel member of Thermofilaceae family isolated from Chile hot spring, and proposal of description order Thermofilales.</title>
        <authorList>
            <person name="Zayulina K.S."/>
            <person name="Elcheninov A.G."/>
            <person name="Toshchakov S.V."/>
            <person name="Kublanov I.V."/>
        </authorList>
    </citation>
    <scope>NUCLEOTIDE SEQUENCE [LARGE SCALE GENOMIC DNA]</scope>
    <source>
        <strain evidence="6 7">3507LT</strain>
    </source>
</reference>
<dbReference type="InterPro" id="IPR018194">
    <property type="entry name" value="Ni-dep_hyd_lsu_Ni_BS"/>
</dbReference>
<dbReference type="GO" id="GO:0008137">
    <property type="term" value="F:NADH dehydrogenase (ubiquinone) activity"/>
    <property type="evidence" value="ECO:0007669"/>
    <property type="project" value="InterPro"/>
</dbReference>
<evidence type="ECO:0000256" key="3">
    <source>
        <dbReference type="PIRSR" id="PIRSR601501-1"/>
    </source>
</evidence>
<dbReference type="PROSITE" id="PS00507">
    <property type="entry name" value="NI_HGENASE_L_1"/>
    <property type="match status" value="1"/>
</dbReference>
<dbReference type="Pfam" id="PF00346">
    <property type="entry name" value="Complex1_49kDa"/>
    <property type="match status" value="2"/>
</dbReference>
<keyword evidence="3" id="KW-0479">Metal-binding</keyword>
<dbReference type="Pfam" id="PF00329">
    <property type="entry name" value="Complex1_30kDa"/>
    <property type="match status" value="1"/>
</dbReference>
<dbReference type="GO" id="GO:0051287">
    <property type="term" value="F:NAD binding"/>
    <property type="evidence" value="ECO:0007669"/>
    <property type="project" value="InterPro"/>
</dbReference>
<feature type="binding site" evidence="3">
    <location>
        <position position="214"/>
    </location>
    <ligand>
        <name>Ni(2+)</name>
        <dbReference type="ChEBI" id="CHEBI:49786"/>
    </ligand>
</feature>
<feature type="binding site" evidence="3">
    <location>
        <position position="473"/>
    </location>
    <ligand>
        <name>Mg(2+)</name>
        <dbReference type="ChEBI" id="CHEBI:18420"/>
    </ligand>
</feature>
<comment type="cofactor">
    <cofactor evidence="3">
        <name>Fe cation</name>
        <dbReference type="ChEBI" id="CHEBI:24875"/>
    </cofactor>
</comment>
<feature type="binding site" evidence="3">
    <location>
        <position position="195"/>
    </location>
    <ligand>
        <name>Mg(2+)</name>
        <dbReference type="ChEBI" id="CHEBI:18420"/>
    </ligand>
</feature>
<dbReference type="GO" id="GO:0048038">
    <property type="term" value="F:quinone binding"/>
    <property type="evidence" value="ECO:0007669"/>
    <property type="project" value="InterPro"/>
</dbReference>
<dbReference type="InterPro" id="IPR052197">
    <property type="entry name" value="ComplexI_49kDa-like"/>
</dbReference>
<accession>A0A7L9FHQ2</accession>
<dbReference type="EMBL" id="CP062310">
    <property type="protein sequence ID" value="QOJ79330.1"/>
    <property type="molecule type" value="Genomic_DNA"/>
</dbReference>
<feature type="domain" description="NADH-quinone oxidoreductase subunit D" evidence="5">
    <location>
        <begin position="440"/>
        <end position="512"/>
    </location>
</feature>
<dbReference type="Gene3D" id="3.30.460.80">
    <property type="entry name" value="NADH:ubiquinone oxidoreductase, 30kDa subunit"/>
    <property type="match status" value="1"/>
</dbReference>
<dbReference type="InterPro" id="IPR037232">
    <property type="entry name" value="NADH_quin_OxRdtase_su_C/D-like"/>
</dbReference>
<dbReference type="SUPFAM" id="SSF56762">
    <property type="entry name" value="HydB/Nqo4-like"/>
    <property type="match status" value="1"/>
</dbReference>
<keyword evidence="3" id="KW-0460">Magnesium</keyword>
<feature type="domain" description="NADH-quinone oxidoreductase subunit D" evidence="5">
    <location>
        <begin position="268"/>
        <end position="429"/>
    </location>
</feature>
<keyword evidence="3" id="KW-0533">Nickel</keyword>
<keyword evidence="3" id="KW-0408">Iron</keyword>
<dbReference type="GO" id="GO:0008901">
    <property type="term" value="F:ferredoxin hydrogenase activity"/>
    <property type="evidence" value="ECO:0007669"/>
    <property type="project" value="InterPro"/>
</dbReference>
<keyword evidence="2" id="KW-0520">NAD</keyword>
<evidence type="ECO:0000256" key="1">
    <source>
        <dbReference type="ARBA" id="ARBA00023002"/>
    </source>
</evidence>
<dbReference type="Gene3D" id="1.10.645.10">
    <property type="entry name" value="Cytochrome-c3 Hydrogenase, chain B"/>
    <property type="match status" value="1"/>
</dbReference>
<dbReference type="InterPro" id="IPR001268">
    <property type="entry name" value="NADH_UbQ_OxRdtase_30kDa_su"/>
</dbReference>
<dbReference type="InParanoid" id="A0A7L9FHQ2"/>
<evidence type="ECO:0000313" key="6">
    <source>
        <dbReference type="EMBL" id="QOJ79330.1"/>
    </source>
</evidence>
<dbReference type="RefSeq" id="WP_192819302.1">
    <property type="nucleotide sequence ID" value="NZ_CP062310.1"/>
</dbReference>
<dbReference type="PANTHER" id="PTHR43485:SF1">
    <property type="entry name" value="FORMATE HYDROGENLYASE SUBUNIT 5-RELATED"/>
    <property type="match status" value="1"/>
</dbReference>
<dbReference type="InterPro" id="IPR001135">
    <property type="entry name" value="NADH_Q_OxRdtase_suD"/>
</dbReference>
<feature type="binding site" evidence="3">
    <location>
        <position position="217"/>
    </location>
    <ligand>
        <name>Ni(2+)</name>
        <dbReference type="ChEBI" id="CHEBI:49786"/>
    </ligand>
</feature>
<dbReference type="GO" id="GO:0016151">
    <property type="term" value="F:nickel cation binding"/>
    <property type="evidence" value="ECO:0007669"/>
    <property type="project" value="InterPro"/>
</dbReference>
<name>A0A7L9FHQ2_9CREN</name>
<dbReference type="PANTHER" id="PTHR43485">
    <property type="entry name" value="HYDROGENASE-4 COMPONENT G"/>
    <property type="match status" value="1"/>
</dbReference>
<dbReference type="AlphaFoldDB" id="A0A7L9FHQ2"/>
<dbReference type="KEGG" id="thel:IG193_02375"/>
<comment type="cofactor">
    <cofactor evidence="3">
        <name>Ni(2+)</name>
        <dbReference type="ChEBI" id="CHEBI:49786"/>
    </cofactor>
</comment>
<dbReference type="Proteomes" id="UP000594121">
    <property type="component" value="Chromosome"/>
</dbReference>
<protein>
    <submittedName>
        <fullName evidence="6">NADH-quinone oxidoreductase subunit C</fullName>
    </submittedName>
</protein>
<sequence>MGSAKIQAKHQVIPSELKQRLLSLLAQGFSHLIAITAVDRGDHLEVLYHLGDLNGRVEHLSAEIPKSNAVLPDISPLLPGSLFYEREISDLFGVKFEGLDSQGRFILPDCYPKEAPPPLLREVKPESVKEYISQAQSCEVQAFTQPAPLSPESVVVPFGPYHPALKEPEHISLVVEGEVIKKAFLRIGFVHRGIEKAAESRTYLRDIFLLERVCGICSTHHAWTFVEAVEKLLDLGPPKRALYLRTLVAELERMHSHSLWLGLVGYWMGFETMFMWVWGMREAIMDILEEITGNRVHKSFVTIGGVRRDVSDEAVKGIARRAADFEKSVSRVLEEIVSVDEFVERTRDIGSYSLKQARKYVTVGPVRRAAGDPYDIRKIEPYGAYGELEFEVVTADRGDVYNLVLVRLKELQESARIIQQIAEKIPSGNPVPQRYFMGTVRESEAYARTEAPRGELFYYVNSNNTHTPYRVKIRTPTLPNIQLAASILEGATLSDLPLIVTSIDPCFSCMDRIQVYNAATNTSRTLTLEDLLAEVKKRRVRK</sequence>
<dbReference type="GO" id="GO:0016651">
    <property type="term" value="F:oxidoreductase activity, acting on NAD(P)H"/>
    <property type="evidence" value="ECO:0007669"/>
    <property type="project" value="InterPro"/>
</dbReference>
<dbReference type="GeneID" id="59148705"/>
<feature type="binding site" evidence="3">
    <location>
        <position position="509"/>
    </location>
    <ligand>
        <name>Fe cation</name>
        <dbReference type="ChEBI" id="CHEBI:24875"/>
    </ligand>
</feature>
<organism evidence="6 7">
    <name type="scientific">Infirmifilum lucidum</name>
    <dbReference type="NCBI Taxonomy" id="2776706"/>
    <lineage>
        <taxon>Archaea</taxon>
        <taxon>Thermoproteota</taxon>
        <taxon>Thermoprotei</taxon>
        <taxon>Thermofilales</taxon>
        <taxon>Thermofilaceae</taxon>
        <taxon>Infirmifilum</taxon>
    </lineage>
</organism>
<feature type="binding site" evidence="3">
    <location>
        <position position="217"/>
    </location>
    <ligand>
        <name>Fe cation</name>
        <dbReference type="ChEBI" id="CHEBI:24875"/>
    </ligand>
</feature>
<feature type="domain" description="NADH:ubiquinone oxidoreductase 30kDa subunit" evidence="4">
    <location>
        <begin position="21"/>
        <end position="121"/>
    </location>
</feature>
<dbReference type="SUPFAM" id="SSF143243">
    <property type="entry name" value="Nqo5-like"/>
    <property type="match status" value="1"/>
</dbReference>